<dbReference type="InterPro" id="IPR013493">
    <property type="entry name" value="CHP02677"/>
</dbReference>
<dbReference type="NCBIfam" id="TIGR02677">
    <property type="entry name" value="TIGR02677 family protein"/>
    <property type="match status" value="2"/>
</dbReference>
<accession>A0ABR9MM69</accession>
<organism evidence="1 2">
    <name type="scientific">Nonomuraea angiospora</name>
    <dbReference type="NCBI Taxonomy" id="46172"/>
    <lineage>
        <taxon>Bacteria</taxon>
        <taxon>Bacillati</taxon>
        <taxon>Actinomycetota</taxon>
        <taxon>Actinomycetes</taxon>
        <taxon>Streptosporangiales</taxon>
        <taxon>Streptosporangiaceae</taxon>
        <taxon>Nonomuraea</taxon>
    </lineage>
</organism>
<evidence type="ECO:0008006" key="3">
    <source>
        <dbReference type="Google" id="ProtNLM"/>
    </source>
</evidence>
<keyword evidence="2" id="KW-1185">Reference proteome</keyword>
<dbReference type="Pfam" id="PF09660">
    <property type="entry name" value="DUF2397"/>
    <property type="match status" value="2"/>
</dbReference>
<dbReference type="Proteomes" id="UP000633509">
    <property type="component" value="Unassembled WGS sequence"/>
</dbReference>
<protein>
    <recommendedName>
        <fullName evidence="3">TIGR02677 family protein</fullName>
    </recommendedName>
</protein>
<name>A0ABR9MM69_9ACTN</name>
<dbReference type="RefSeq" id="WP_225964289.1">
    <property type="nucleotide sequence ID" value="NZ_JADBEK010000001.1"/>
</dbReference>
<comment type="caution">
    <text evidence="1">The sequence shown here is derived from an EMBL/GenBank/DDBJ whole genome shotgun (WGS) entry which is preliminary data.</text>
</comment>
<gene>
    <name evidence="1" type="ORF">H4W80_011923</name>
</gene>
<evidence type="ECO:0000313" key="1">
    <source>
        <dbReference type="EMBL" id="MBE1593665.1"/>
    </source>
</evidence>
<reference evidence="1 2" key="1">
    <citation type="submission" date="2020-10" db="EMBL/GenBank/DDBJ databases">
        <title>Sequencing the genomes of 1000 actinobacteria strains.</title>
        <authorList>
            <person name="Klenk H.-P."/>
        </authorList>
    </citation>
    <scope>NUCLEOTIDE SEQUENCE [LARGE SCALE GENOMIC DNA]</scope>
    <source>
        <strain evidence="1 2">DSM 43173</strain>
    </source>
</reference>
<proteinExistence type="predicted"/>
<dbReference type="EMBL" id="JADBEK010000001">
    <property type="protein sequence ID" value="MBE1593665.1"/>
    <property type="molecule type" value="Genomic_DNA"/>
</dbReference>
<sequence length="568" mass="61050">MAEPPRVPPEMFRFATTDRADLNTAVLYAFGEAGERLETALTVEAVRERLRAVGWYAPVGEQELTATLRQLAGWGLLDVIFNHAGSFATAEEYERKNLQYALTRRGEAAFAGVQHATAVLASGGALQTAVLDAIAHRLKELESLLRDPDPGRNRRIFASLRELEGHLDGLRDNTRQFNGELQRLLRVEGSDLTTFHEVKGATVAYLQEFVSNLEQRGDTIAAALRAVAGHGVAVLHARALDGAGLPKMPGADHATPWLAARAARWEALCRWFAPEDGPDGRLGDGPEGRLGDGLGDGLGGGLDDGLGGGLVDGGLGDGGVPRIRRLHDVARRAIVSLLQVLDRITDSRRRSSSAAADFRTLARWFAGAPSEDDAHRLWDAAFGLGPARHAHLGHADAELIPAGVPWREAEPVEVSALLRSRGRTERMGRTGKVRDVVALRAERQERAGKERAELEAAWSALATAGATRLSQLGELDHDTFGRLLDLLGRALAELPDSTGFRRAVTSDGRVEIVLRAPEDGAVAVLRTSEGWFRGPDYLIDVRSPGLARPCPNGGAGGAPVYHERAAGE</sequence>
<evidence type="ECO:0000313" key="2">
    <source>
        <dbReference type="Proteomes" id="UP000633509"/>
    </source>
</evidence>